<keyword evidence="3" id="KW-1185">Reference proteome</keyword>
<dbReference type="Pfam" id="PF00268">
    <property type="entry name" value="Ribonuc_red_sm"/>
    <property type="match status" value="1"/>
</dbReference>
<dbReference type="GO" id="GO:0005634">
    <property type="term" value="C:nucleus"/>
    <property type="evidence" value="ECO:0007669"/>
    <property type="project" value="EnsemblFungi"/>
</dbReference>
<dbReference type="OrthoDB" id="10248373at2759"/>
<dbReference type="InParanoid" id="I2H801"/>
<dbReference type="AlphaFoldDB" id="I2H801"/>
<dbReference type="GeneID" id="14497660"/>
<evidence type="ECO:0000313" key="3">
    <source>
        <dbReference type="Proteomes" id="UP000002866"/>
    </source>
</evidence>
<dbReference type="STRING" id="1071380.I2H801"/>
<protein>
    <submittedName>
        <fullName evidence="2">Uncharacterized protein</fullName>
    </submittedName>
</protein>
<dbReference type="eggNOG" id="KOG1567">
    <property type="taxonomic scope" value="Eukaryota"/>
</dbReference>
<dbReference type="InterPro" id="IPR009078">
    <property type="entry name" value="Ferritin-like_SF"/>
</dbReference>
<dbReference type="OMA" id="MMENIYD"/>
<organism evidence="2 3">
    <name type="scientific">Henningerozyma blattae (strain ATCC 34711 / CBS 6284 / DSM 70876 / NBRC 10599 / NRRL Y-10934 / UCD 77-7)</name>
    <name type="common">Yeast</name>
    <name type="synonym">Tetrapisispora blattae</name>
    <dbReference type="NCBI Taxonomy" id="1071380"/>
    <lineage>
        <taxon>Eukaryota</taxon>
        <taxon>Fungi</taxon>
        <taxon>Dikarya</taxon>
        <taxon>Ascomycota</taxon>
        <taxon>Saccharomycotina</taxon>
        <taxon>Saccharomycetes</taxon>
        <taxon>Saccharomycetales</taxon>
        <taxon>Saccharomycetaceae</taxon>
        <taxon>Henningerozyma</taxon>
    </lineage>
</organism>
<dbReference type="InterPro" id="IPR012348">
    <property type="entry name" value="RNR-like"/>
</dbReference>
<dbReference type="CDD" id="cd01049">
    <property type="entry name" value="RNRR2"/>
    <property type="match status" value="1"/>
</dbReference>
<dbReference type="PANTHER" id="PTHR23409">
    <property type="entry name" value="RIBONUCLEOSIDE-DIPHOSPHATE REDUCTASE SMALL CHAIN"/>
    <property type="match status" value="1"/>
</dbReference>
<dbReference type="InterPro" id="IPR000358">
    <property type="entry name" value="RNR_small_fam"/>
</dbReference>
<dbReference type="KEGG" id="tbl:TBLA_0H02170"/>
<dbReference type="GO" id="GO:0009263">
    <property type="term" value="P:deoxyribonucleotide biosynthetic process"/>
    <property type="evidence" value="ECO:0007669"/>
    <property type="project" value="EnsemblFungi"/>
</dbReference>
<evidence type="ECO:0000313" key="2">
    <source>
        <dbReference type="EMBL" id="CCH62503.1"/>
    </source>
</evidence>
<accession>I2H801</accession>
<dbReference type="SUPFAM" id="SSF47240">
    <property type="entry name" value="Ferritin-like"/>
    <property type="match status" value="1"/>
</dbReference>
<comment type="similarity">
    <text evidence="1">Belongs to the ribonucleoside diphosphate reductase small chain family.</text>
</comment>
<reference evidence="2 3" key="1">
    <citation type="journal article" date="2011" name="Proc. Natl. Acad. Sci. U.S.A.">
        <title>Evolutionary erosion of yeast sex chromosomes by mating-type switching accidents.</title>
        <authorList>
            <person name="Gordon J.L."/>
            <person name="Armisen D."/>
            <person name="Proux-Wera E."/>
            <person name="Oheigeartaigh S.S."/>
            <person name="Byrne K.P."/>
            <person name="Wolfe K.H."/>
        </authorList>
    </citation>
    <scope>NUCLEOTIDE SEQUENCE [LARGE SCALE GENOMIC DNA]</scope>
    <source>
        <strain evidence="3">ATCC 34711 / CBS 6284 / DSM 70876 / NBRC 10599 / NRRL Y-10934 / UCD 77-7</strain>
    </source>
</reference>
<dbReference type="GO" id="GO:0005971">
    <property type="term" value="C:ribonucleoside-diphosphate reductase complex"/>
    <property type="evidence" value="ECO:0007669"/>
    <property type="project" value="EnsemblFungi"/>
</dbReference>
<dbReference type="HOGENOM" id="CLU_035339_0_1_1"/>
<dbReference type="GO" id="GO:0046982">
    <property type="term" value="F:protein heterodimerization activity"/>
    <property type="evidence" value="ECO:0007669"/>
    <property type="project" value="EnsemblFungi"/>
</dbReference>
<dbReference type="GO" id="GO:0004748">
    <property type="term" value="F:ribonucleoside-diphosphate reductase activity, thioredoxin disulfide as acceptor"/>
    <property type="evidence" value="ECO:0007669"/>
    <property type="project" value="EnsemblFungi"/>
</dbReference>
<dbReference type="EMBL" id="HE806323">
    <property type="protein sequence ID" value="CCH62503.1"/>
    <property type="molecule type" value="Genomic_DNA"/>
</dbReference>
<dbReference type="Proteomes" id="UP000002866">
    <property type="component" value="Chromosome 8"/>
</dbReference>
<dbReference type="Gene3D" id="1.10.620.20">
    <property type="entry name" value="Ribonucleotide Reductase, subunit A"/>
    <property type="match status" value="1"/>
</dbReference>
<dbReference type="PANTHER" id="PTHR23409:SF18">
    <property type="entry name" value="RIBONUCLEOSIDE-DIPHOSPHATE REDUCTASE SUBUNIT M2"/>
    <property type="match status" value="1"/>
</dbReference>
<proteinExistence type="inferred from homology"/>
<gene>
    <name evidence="2" type="primary">TBLA0H02170</name>
    <name evidence="2" type="ORF">TBLA_0H02170</name>
</gene>
<name>I2H801_HENB6</name>
<dbReference type="RefSeq" id="XP_004182022.1">
    <property type="nucleotide sequence ID" value="XM_004181974.1"/>
</dbReference>
<sequence length="352" mass="40807">MQSRAEFLESQKVHRFKLKEMEKDEAILFENKRRFVLFPIKYHEVYDAYKKREANFWTAEEMDSSKDIEQWNSEGAITKDQKEFITRLLAVFMSQDFIDQNLTELLSAEVQIPEAKCFYGFQIMVDNIHAEVYSLAIDALIKDEKTRVTMFESIEDNSNIKAKMAYNETWFGEDSLYAEKLVAFAALQGLFNLTGYVSAFYLQSKDILPGFNKMNVEMFKDHTMHTDFQALMFAHLKNKPNAKIIERIVTEAVELEKKAYDDLFLVEKIGLSKKDMDLFIEVVADTILESFGNEKHYNASNPFPFMEGVELPGQSNSFEKKVSDYQKAGDMAKAEKENKAKADDAFAFNEDF</sequence>
<dbReference type="InterPro" id="IPR033909">
    <property type="entry name" value="RNR_small"/>
</dbReference>
<evidence type="ECO:0000256" key="1">
    <source>
        <dbReference type="ARBA" id="ARBA00009303"/>
    </source>
</evidence>